<feature type="region of interest" description="Disordered" evidence="6">
    <location>
        <begin position="124"/>
        <end position="239"/>
    </location>
</feature>
<feature type="region of interest" description="Disordered" evidence="6">
    <location>
        <begin position="291"/>
        <end position="311"/>
    </location>
</feature>
<sequence length="956" mass="105057">MRPSLSLTAILLAHATAQTVSSPPPESSTPVAAPTILDSSTLVEEQICWAEHDPWKYLKSGDECCPSLPSDATSSLSTGDVASTPSETQTSSEGDIGTPNAQPTPSPEGEEPFVSFEEWKKMKMAEEDAEDKTTPLPAPDQATQVDTSQSPTDPVSSSGATSEKTDSSSVKHSDASSKSPVPSAGVKSQTFSSSSQSSSHQPSATPLTHHHNKYNYASPDCSARIHSASPQTQQPSSLLHKSRDRYMLTPCRANEHWVVVELCDEIRIEAVEIAVWEFFSGVVREVRISVGGEDEEEDEDDPNDDVQGRGQKWKEVGSFVGRNVRGSQTFKLSSPTSFHRFIRLDFPSYYGSEYYCPVSALKVYGLNQMEAFKWEQKQFSAIAKEKDRNGYKEKEKEQEERRARERQEKEKKEVEERDRQQQREKELDALEKLLHEQAGRLNTDTMTDSGLYPTVVEEKPSSPSAPETAVPVSSDPKAIENETDTRSDTLLSSVPSSVSTSQESFESSSTTPGETSSVTPSSKPSDSPTTPPSSTTSTYTRSPPPRSDSSESIYAFIIRRLNALEGNSSLVARYIEEQAKVMRSMLKRVETGWDEWKGDWEGDDRWRWQQERMRQEDRLGKVMSQLEQQRAAFENERKVIQTQLRVLADELSYERRRGIAQLIVMITAIVLGVASQSRTIDAFISPLLTEARRRKNIYDRKSISGPLTGLRIDMGAGRPPAIIGQPRPRAPSDSALGRSPTSPTPTPKVKGLSRHGSSSTSNRRPTTPGKKRAPQLVTPAFRSVSDARYDFASPIASAPNTALDAAASLVSPRPRVSFPGNPRAPPRKLARSSHLHTMEADRVRGQVQSSGYDVDGSASDVVKRRRPRSSLANGSIITGSPGFHRGNDENGAVSDRTVEDSQGEWGTETDFETEASASEIDSEMDRGAEGEPGISQTPPSYPGVLLEKEAEVISRE</sequence>
<keyword evidence="7" id="KW-0732">Signal</keyword>
<feature type="compositionally biased region" description="Polar residues" evidence="6">
    <location>
        <begin position="228"/>
        <end position="239"/>
    </location>
</feature>
<gene>
    <name evidence="9" type="ORF">B9479_000497</name>
</gene>
<dbReference type="AlphaFoldDB" id="A0A5D3B7T4"/>
<dbReference type="InterPro" id="IPR012919">
    <property type="entry name" value="SUN_dom"/>
</dbReference>
<feature type="compositionally biased region" description="Basic and acidic residues" evidence="6">
    <location>
        <begin position="946"/>
        <end position="956"/>
    </location>
</feature>
<organism evidence="9 10">
    <name type="scientific">Cryptococcus floricola</name>
    <dbReference type="NCBI Taxonomy" id="2591691"/>
    <lineage>
        <taxon>Eukaryota</taxon>
        <taxon>Fungi</taxon>
        <taxon>Dikarya</taxon>
        <taxon>Basidiomycota</taxon>
        <taxon>Agaricomycotina</taxon>
        <taxon>Tremellomycetes</taxon>
        <taxon>Tremellales</taxon>
        <taxon>Cryptococcaceae</taxon>
        <taxon>Cryptococcus</taxon>
    </lineage>
</organism>
<dbReference type="GO" id="GO:0034975">
    <property type="term" value="P:protein folding in endoplasmic reticulum"/>
    <property type="evidence" value="ECO:0007669"/>
    <property type="project" value="TreeGrafter"/>
</dbReference>
<name>A0A5D3B7T4_9TREE</name>
<dbReference type="Pfam" id="PF07738">
    <property type="entry name" value="Sad1_UNC"/>
    <property type="match status" value="1"/>
</dbReference>
<feature type="compositionally biased region" description="Acidic residues" evidence="6">
    <location>
        <begin position="292"/>
        <end position="304"/>
    </location>
</feature>
<dbReference type="GO" id="GO:0016020">
    <property type="term" value="C:membrane"/>
    <property type="evidence" value="ECO:0007669"/>
    <property type="project" value="InterPro"/>
</dbReference>
<protein>
    <recommendedName>
        <fullName evidence="8">SUN domain-containing protein</fullName>
    </recommendedName>
</protein>
<evidence type="ECO:0000256" key="5">
    <source>
        <dbReference type="SAM" id="Coils"/>
    </source>
</evidence>
<dbReference type="PROSITE" id="PS51469">
    <property type="entry name" value="SUN"/>
    <property type="match status" value="1"/>
</dbReference>
<feature type="compositionally biased region" description="Low complexity" evidence="6">
    <location>
        <begin position="488"/>
        <end position="541"/>
    </location>
</feature>
<dbReference type="GO" id="GO:0005737">
    <property type="term" value="C:cytoplasm"/>
    <property type="evidence" value="ECO:0007669"/>
    <property type="project" value="TreeGrafter"/>
</dbReference>
<keyword evidence="2" id="KW-0812">Transmembrane</keyword>
<feature type="region of interest" description="Disordered" evidence="6">
    <location>
        <begin position="708"/>
        <end position="778"/>
    </location>
</feature>
<feature type="signal peptide" evidence="7">
    <location>
        <begin position="1"/>
        <end position="21"/>
    </location>
</feature>
<keyword evidence="5" id="KW-0175">Coiled coil</keyword>
<dbReference type="PANTHER" id="PTHR12953:SF0">
    <property type="entry name" value="SUN DOMAIN-CONTAINING OSSIFICATION FACTOR"/>
    <property type="match status" value="1"/>
</dbReference>
<feature type="chain" id="PRO_5022739125" description="SUN domain-containing protein" evidence="7">
    <location>
        <begin position="22"/>
        <end position="956"/>
    </location>
</feature>
<evidence type="ECO:0000313" key="9">
    <source>
        <dbReference type="EMBL" id="TYJ58661.1"/>
    </source>
</evidence>
<feature type="compositionally biased region" description="Polar residues" evidence="6">
    <location>
        <begin position="141"/>
        <end position="162"/>
    </location>
</feature>
<proteinExistence type="predicted"/>
<keyword evidence="3" id="KW-1133">Transmembrane helix</keyword>
<evidence type="ECO:0000313" key="10">
    <source>
        <dbReference type="Proteomes" id="UP000322245"/>
    </source>
</evidence>
<feature type="compositionally biased region" description="Low complexity" evidence="6">
    <location>
        <begin position="757"/>
        <end position="768"/>
    </location>
</feature>
<evidence type="ECO:0000256" key="3">
    <source>
        <dbReference type="ARBA" id="ARBA00022989"/>
    </source>
</evidence>
<accession>A0A5D3B7T4</accession>
<feature type="coiled-coil region" evidence="5">
    <location>
        <begin position="616"/>
        <end position="643"/>
    </location>
</feature>
<feature type="compositionally biased region" description="Basic residues" evidence="6">
    <location>
        <begin position="825"/>
        <end position="834"/>
    </location>
</feature>
<dbReference type="PANTHER" id="PTHR12953">
    <property type="entry name" value="MEMBRANE PROTEIN CH1 RELATED"/>
    <property type="match status" value="1"/>
</dbReference>
<feature type="compositionally biased region" description="Basic and acidic residues" evidence="6">
    <location>
        <begin position="163"/>
        <end position="175"/>
    </location>
</feature>
<comment type="caution">
    <text evidence="9">The sequence shown here is derived from an EMBL/GenBank/DDBJ whole genome shotgun (WGS) entry which is preliminary data.</text>
</comment>
<feature type="region of interest" description="Disordered" evidence="6">
    <location>
        <begin position="812"/>
        <end position="956"/>
    </location>
</feature>
<evidence type="ECO:0000256" key="7">
    <source>
        <dbReference type="SAM" id="SignalP"/>
    </source>
</evidence>
<keyword evidence="4" id="KW-0472">Membrane</keyword>
<feature type="compositionally biased region" description="Basic and acidic residues" evidence="6">
    <location>
        <begin position="477"/>
        <end position="487"/>
    </location>
</feature>
<evidence type="ECO:0000256" key="4">
    <source>
        <dbReference type="ARBA" id="ARBA00023136"/>
    </source>
</evidence>
<evidence type="ECO:0000256" key="1">
    <source>
        <dbReference type="ARBA" id="ARBA00004308"/>
    </source>
</evidence>
<feature type="region of interest" description="Disordered" evidence="6">
    <location>
        <begin position="387"/>
        <end position="423"/>
    </location>
</feature>
<evidence type="ECO:0000256" key="6">
    <source>
        <dbReference type="SAM" id="MobiDB-lite"/>
    </source>
</evidence>
<evidence type="ECO:0000256" key="2">
    <source>
        <dbReference type="ARBA" id="ARBA00022692"/>
    </source>
</evidence>
<dbReference type="GO" id="GO:0012505">
    <property type="term" value="C:endomembrane system"/>
    <property type="evidence" value="ECO:0007669"/>
    <property type="project" value="UniProtKB-SubCell"/>
</dbReference>
<reference evidence="9 10" key="1">
    <citation type="submission" date="2017-05" db="EMBL/GenBank/DDBJ databases">
        <title>The Genome Sequence of Tsuchiyaea wingfieldii DSM 27421.</title>
        <authorList>
            <person name="Cuomo C."/>
            <person name="Passer A."/>
            <person name="Billmyre B."/>
            <person name="Heitman J."/>
        </authorList>
    </citation>
    <scope>NUCLEOTIDE SEQUENCE [LARGE SCALE GENOMIC DNA]</scope>
    <source>
        <strain evidence="9 10">DSM 27421</strain>
    </source>
</reference>
<comment type="subcellular location">
    <subcellularLocation>
        <location evidence="1">Endomembrane system</location>
    </subcellularLocation>
</comment>
<feature type="compositionally biased region" description="Polar residues" evidence="6">
    <location>
        <begin position="70"/>
        <end position="103"/>
    </location>
</feature>
<dbReference type="Proteomes" id="UP000322245">
    <property type="component" value="Unassembled WGS sequence"/>
</dbReference>
<feature type="region of interest" description="Disordered" evidence="6">
    <location>
        <begin position="59"/>
        <end position="112"/>
    </location>
</feature>
<dbReference type="InterPro" id="IPR045120">
    <property type="entry name" value="Suco/Slp1-like"/>
</dbReference>
<feature type="region of interest" description="Disordered" evidence="6">
    <location>
        <begin position="436"/>
        <end position="549"/>
    </location>
</feature>
<feature type="domain" description="SUN" evidence="8">
    <location>
        <begin position="186"/>
        <end position="368"/>
    </location>
</feature>
<keyword evidence="10" id="KW-1185">Reference proteome</keyword>
<feature type="compositionally biased region" description="Low complexity" evidence="6">
    <location>
        <begin position="188"/>
        <end position="203"/>
    </location>
</feature>
<dbReference type="EMBL" id="NIDF01000003">
    <property type="protein sequence ID" value="TYJ58661.1"/>
    <property type="molecule type" value="Genomic_DNA"/>
</dbReference>
<evidence type="ECO:0000259" key="8">
    <source>
        <dbReference type="PROSITE" id="PS51469"/>
    </source>
</evidence>
<dbReference type="Gene3D" id="2.60.120.260">
    <property type="entry name" value="Galactose-binding domain-like"/>
    <property type="match status" value="1"/>
</dbReference>